<comment type="caution">
    <text evidence="2">The sequence shown here is derived from an EMBL/GenBank/DDBJ whole genome shotgun (WGS) entry which is preliminary data.</text>
</comment>
<proteinExistence type="predicted"/>
<feature type="compositionally biased region" description="Polar residues" evidence="1">
    <location>
        <begin position="191"/>
        <end position="215"/>
    </location>
</feature>
<gene>
    <name evidence="2" type="ORF">DLAC_11490</name>
</gene>
<feature type="compositionally biased region" description="Low complexity" evidence="1">
    <location>
        <begin position="77"/>
        <end position="114"/>
    </location>
</feature>
<evidence type="ECO:0000313" key="3">
    <source>
        <dbReference type="Proteomes" id="UP000076078"/>
    </source>
</evidence>
<feature type="compositionally biased region" description="Polar residues" evidence="1">
    <location>
        <begin position="115"/>
        <end position="125"/>
    </location>
</feature>
<feature type="compositionally biased region" description="Low complexity" evidence="1">
    <location>
        <begin position="158"/>
        <end position="186"/>
    </location>
</feature>
<evidence type="ECO:0000313" key="2">
    <source>
        <dbReference type="EMBL" id="KYR01710.1"/>
    </source>
</evidence>
<dbReference type="STRING" id="361077.A0A152A661"/>
<dbReference type="InParanoid" id="A0A152A661"/>
<reference evidence="2 3" key="1">
    <citation type="submission" date="2015-12" db="EMBL/GenBank/DDBJ databases">
        <title>Dictyostelia acquired genes for synthesis and detection of signals that induce cell-type specialization by lateral gene transfer from prokaryotes.</title>
        <authorList>
            <person name="Gloeckner G."/>
            <person name="Schaap P."/>
        </authorList>
    </citation>
    <scope>NUCLEOTIDE SEQUENCE [LARGE SCALE GENOMIC DNA]</scope>
    <source>
        <strain evidence="2 3">TK</strain>
    </source>
</reference>
<evidence type="ECO:0000256" key="1">
    <source>
        <dbReference type="SAM" id="MobiDB-lite"/>
    </source>
</evidence>
<dbReference type="Proteomes" id="UP000076078">
    <property type="component" value="Unassembled WGS sequence"/>
</dbReference>
<name>A0A152A661_TIELA</name>
<protein>
    <submittedName>
        <fullName evidence="2">Uncharacterized protein</fullName>
    </submittedName>
</protein>
<accession>A0A152A661</accession>
<organism evidence="2 3">
    <name type="scientific">Tieghemostelium lacteum</name>
    <name type="common">Slime mold</name>
    <name type="synonym">Dictyostelium lacteum</name>
    <dbReference type="NCBI Taxonomy" id="361077"/>
    <lineage>
        <taxon>Eukaryota</taxon>
        <taxon>Amoebozoa</taxon>
        <taxon>Evosea</taxon>
        <taxon>Eumycetozoa</taxon>
        <taxon>Dictyostelia</taxon>
        <taxon>Dictyosteliales</taxon>
        <taxon>Raperosteliaceae</taxon>
        <taxon>Tieghemostelium</taxon>
    </lineage>
</organism>
<keyword evidence="3" id="KW-1185">Reference proteome</keyword>
<dbReference type="EMBL" id="LODT01000006">
    <property type="protein sequence ID" value="KYR01710.1"/>
    <property type="molecule type" value="Genomic_DNA"/>
</dbReference>
<dbReference type="AlphaFoldDB" id="A0A152A661"/>
<feature type="region of interest" description="Disordered" evidence="1">
    <location>
        <begin position="75"/>
        <end position="226"/>
    </location>
</feature>
<sequence>MNYSQFITQKSFFQSKVHDMTLGQQQNTDDSSPVASANYQHILHSNLYEPVSFEIGINAIHYDPKTHVISLIPPIHINNNNNNNTTTTTTTTTSTSTNSNISTSPTTSTSSSPSEHLSTTRTSPNPVHFVPISPIKKHQNILSNSKDKATSPPPPQTQPFSLSLSSSSSTTSNTIPSINSSPSLIPSPTPMIQTTTSSSKVPRGQSTKITNNYYTQPPPESTTSNGITITNNIIINNNNNNNSNNNNNNSNSTKSSPIITENQMICPEFKWENFPQYNTPLYSSPTTEIFTDFNVSVFNNNKSDNFTQKSSHFKDHIILGLENKINMECELKGSLQSWNNDGTIEQNPKLYINFKNSLLYVFSFHFTLSILWFRDQYSDPISLENAFSHQVGPDGKSNYITPVNNNGRAKWDGLSFSPHILDPLASLPTFQQQQLNHNSSSNHTHFQLQSQQFYKIVVTLNGRIPNQDPSYSNGFILVPILSLNSPIQSF</sequence>